<proteinExistence type="predicted"/>
<keyword evidence="2" id="KW-1185">Reference proteome</keyword>
<dbReference type="Pfam" id="PF08890">
    <property type="entry name" value="Phage_TAC_5"/>
    <property type="match status" value="1"/>
</dbReference>
<protein>
    <submittedName>
        <fullName evidence="1">Phage portal protein</fullName>
    </submittedName>
</protein>
<gene>
    <name evidence="1" type="ORF">GT019_10605</name>
</gene>
<organism evidence="1 2">
    <name type="scientific">Paenibacillus glycinis</name>
    <dbReference type="NCBI Taxonomy" id="2697035"/>
    <lineage>
        <taxon>Bacteria</taxon>
        <taxon>Bacillati</taxon>
        <taxon>Bacillota</taxon>
        <taxon>Bacilli</taxon>
        <taxon>Bacillales</taxon>
        <taxon>Paenibacillaceae</taxon>
        <taxon>Paenibacillus</taxon>
    </lineage>
</organism>
<accession>A0ABW9XP21</accession>
<dbReference type="EMBL" id="JAAAMV010000005">
    <property type="protein sequence ID" value="NBD24321.1"/>
    <property type="molecule type" value="Genomic_DNA"/>
</dbReference>
<name>A0ABW9XP21_9BACL</name>
<dbReference type="Gene3D" id="3.30.2220.30">
    <property type="match status" value="1"/>
</dbReference>
<dbReference type="Proteomes" id="UP000665561">
    <property type="component" value="Unassembled WGS sequence"/>
</dbReference>
<dbReference type="InterPro" id="IPR014986">
    <property type="entry name" value="XkdN-like"/>
</dbReference>
<evidence type="ECO:0000313" key="1">
    <source>
        <dbReference type="EMBL" id="NBD24321.1"/>
    </source>
</evidence>
<comment type="caution">
    <text evidence="1">The sequence shown here is derived from an EMBL/GenBank/DDBJ whole genome shotgun (WGS) entry which is preliminary data.</text>
</comment>
<sequence length="140" mass="15608">MSELSAFFAQNPGVDMTEAFVVSDRFKDKQGHPVPWKIRTMTEAQNEEIRRSATRLVKGKNGAKVPETNSEDYLAKLVVASVVFPDLKNAELQQSYGVIGSEQLLKTMLLSGEYATLAQKVQTVNGFDRDINELVEDVKN</sequence>
<reference evidence="1 2" key="1">
    <citation type="submission" date="2020-01" db="EMBL/GenBank/DDBJ databases">
        <title>Paenibacillus soybeanensis sp. nov. isolated from the nodules of soybean (Glycine max(L.) Merr).</title>
        <authorList>
            <person name="Wang H."/>
        </authorList>
    </citation>
    <scope>NUCLEOTIDE SEQUENCE [LARGE SCALE GENOMIC DNA]</scope>
    <source>
        <strain evidence="1 2">T1</strain>
    </source>
</reference>
<evidence type="ECO:0000313" key="2">
    <source>
        <dbReference type="Proteomes" id="UP000665561"/>
    </source>
</evidence>
<dbReference type="RefSeq" id="WP_161743114.1">
    <property type="nucleotide sequence ID" value="NZ_JAAAMV010000005.1"/>
</dbReference>
<dbReference type="InterPro" id="IPR038559">
    <property type="entry name" value="XkdN-like_sf"/>
</dbReference>